<feature type="region of interest" description="Disordered" evidence="1">
    <location>
        <begin position="551"/>
        <end position="611"/>
    </location>
</feature>
<feature type="compositionally biased region" description="Basic residues" evidence="1">
    <location>
        <begin position="1018"/>
        <end position="1027"/>
    </location>
</feature>
<sequence length="1380" mass="156406">MFGVRDPLSVRATKNAWESVIRKESMGIDEDRMNGLNRGRKTRIQTEAISVDSPRRRSSRIKPNIKQNESSPESSLSDASNISNIQTGKSKKQRTSIMDSSTPTENQRTLRSRMNSISSDISEIPETDIGSPTKKTRNNPPNSNKTNSRRSKRLTRAGSEVNSPSPAIRVTRSTRASSVEPESNVSNKLLEKYQNEFVSSPIKTRRRISVLPSEAMVIEEKGQCMKIPMVTLDRTLPDLNEVKEPDNSPKTAQKNEKQHKLDTSRKNVNEKHAEENVSVKGPHDNTPENLPSNSFEEVEKGTSTDDKKISDNKDVLESIETSSTDIIKQVESSVDNDSQIPSQNENQNTSEEVELKLEDSNELVEKESRSNEENLTTDIDIDSQQTKNAISDTLEGPKHLSISSSNANESTEEKDKSLRIETNGTLKRRSEELLGMPSDNISIEVNSDTNVVYNLSVENLDTSIHEDNSDNMQKLVMSTETDSVNDNSFEENLDKGGIIDVSTNSSLNESIEMMEHTEDGKKLDNNKSTEIDIEMNEESSKINIKECNENMNSKLNDSNAKESINENEEPEKDNKDENTITSDQCDKKDKSDEPSTSENMHKNDDTNCTKMLSPKLSNIESKSRNMKLIQDTQHSIVSEHEDISYLQDINKTDNLACNPISPSKSLDTCISHEDSALTNMNEANVTNVIKNHNSSIVTETPAEFVKREPERGEQSKKVSVLGDSSTLKKQCAHSLESNEKQSDIKQTASKKCQEHIEVDENDSDTSMTNLFQDIPATEWKEKNSEKLENESEGECDLVLVDKESWLTVENLKKEKEKETFDYDSDDTVLLKVQRDSMKTQNDEDLSMDVSGDECNLNESKDKSSSTNEQKTIKQNKNRDKREMIEGSKDTVQNIEMSTNVDENKSEDTITKKKWNRNYSTVANIGSDSNESKSISDSDDSQNKFMELPKFLFDGASDSNSDDDNESNNTIDSDIQKEYNLHGEDISKFSDDDVPGDECRASETESSDPYDNGSYRKNDRQKKRKKQKQSTVKETTSSILPENNDSEIVEQIKHVNFNVNTDNNDEKVDKKKRKKKKMKTGEADIQMQKKTIKIESESRDKIKKKKKEEKLIKDIPVVENINEKKVTKKKKKVSDFLPNDNISNEQIPKKKRKLLIKDTALQDNEALSEQIPIVAKKKKKTLSNDILQNEEVLVKKVPKKKRKLSKDITHQGENISVEKSSKKKKKLLVEKMQKQKEIKAKKLKSNNQITESNKVDKQEKSVKRLPDDVLQNLSDAPLKSLKKKKSSEMKEQVLPSSMSGPKKIKNIFVEDDFTPPSCAGSTTEFSVVDIQKIKKKQKVSKVTSFRQKMLNRNSRQPMSAYLMYLEKQRALGKDKFCNKPY</sequence>
<feature type="region of interest" description="Disordered" evidence="1">
    <location>
        <begin position="1060"/>
        <end position="1085"/>
    </location>
</feature>
<feature type="region of interest" description="Disordered" evidence="1">
    <location>
        <begin position="236"/>
        <end position="315"/>
    </location>
</feature>
<feature type="compositionally biased region" description="Basic and acidic residues" evidence="1">
    <location>
        <begin position="901"/>
        <end position="910"/>
    </location>
</feature>
<feature type="compositionally biased region" description="Polar residues" evidence="1">
    <location>
        <begin position="1029"/>
        <end position="1042"/>
    </location>
</feature>
<feature type="region of interest" description="Disordered" evidence="1">
    <location>
        <begin position="833"/>
        <end position="1045"/>
    </location>
</feature>
<evidence type="ECO:0000256" key="1">
    <source>
        <dbReference type="SAM" id="MobiDB-lite"/>
    </source>
</evidence>
<name>A0A310SKD3_9HYME</name>
<evidence type="ECO:0000313" key="2">
    <source>
        <dbReference type="EMBL" id="OAD57146.1"/>
    </source>
</evidence>
<feature type="region of interest" description="Disordered" evidence="1">
    <location>
        <begin position="331"/>
        <end position="424"/>
    </location>
</feature>
<evidence type="ECO:0000313" key="3">
    <source>
        <dbReference type="Proteomes" id="UP000250275"/>
    </source>
</evidence>
<feature type="compositionally biased region" description="Basic and acidic residues" evidence="1">
    <location>
        <begin position="876"/>
        <end position="888"/>
    </location>
</feature>
<feature type="compositionally biased region" description="Polar residues" evidence="1">
    <location>
        <begin position="95"/>
        <end position="121"/>
    </location>
</feature>
<feature type="compositionally biased region" description="Polar residues" evidence="1">
    <location>
        <begin position="160"/>
        <end position="184"/>
    </location>
</feature>
<feature type="compositionally biased region" description="Polar residues" evidence="1">
    <location>
        <begin position="864"/>
        <end position="874"/>
    </location>
</feature>
<feature type="region of interest" description="Disordered" evidence="1">
    <location>
        <begin position="50"/>
        <end position="184"/>
    </location>
</feature>
<feature type="compositionally biased region" description="Basic and acidic residues" evidence="1">
    <location>
        <begin position="240"/>
        <end position="286"/>
    </location>
</feature>
<feature type="compositionally biased region" description="Basic and acidic residues" evidence="1">
    <location>
        <begin position="704"/>
        <end position="716"/>
    </location>
</feature>
<organism evidence="2 3">
    <name type="scientific">Eufriesea mexicana</name>
    <dbReference type="NCBI Taxonomy" id="516756"/>
    <lineage>
        <taxon>Eukaryota</taxon>
        <taxon>Metazoa</taxon>
        <taxon>Ecdysozoa</taxon>
        <taxon>Arthropoda</taxon>
        <taxon>Hexapoda</taxon>
        <taxon>Insecta</taxon>
        <taxon>Pterygota</taxon>
        <taxon>Neoptera</taxon>
        <taxon>Endopterygota</taxon>
        <taxon>Hymenoptera</taxon>
        <taxon>Apocrita</taxon>
        <taxon>Aculeata</taxon>
        <taxon>Apoidea</taxon>
        <taxon>Anthophila</taxon>
        <taxon>Apidae</taxon>
        <taxon>Eufriesea</taxon>
    </lineage>
</organism>
<accession>A0A310SKD3</accession>
<feature type="compositionally biased region" description="Low complexity" evidence="1">
    <location>
        <begin position="70"/>
        <end position="80"/>
    </location>
</feature>
<reference evidence="2 3" key="1">
    <citation type="submission" date="2015-07" db="EMBL/GenBank/DDBJ databases">
        <title>The genome of Eufriesea mexicana.</title>
        <authorList>
            <person name="Pan H."/>
            <person name="Kapheim K."/>
        </authorList>
    </citation>
    <scope>NUCLEOTIDE SEQUENCE [LARGE SCALE GENOMIC DNA]</scope>
    <source>
        <strain evidence="2">0111107269</strain>
        <tissue evidence="2">Whole body</tissue>
    </source>
</reference>
<dbReference type="Proteomes" id="UP000250275">
    <property type="component" value="Unassembled WGS sequence"/>
</dbReference>
<feature type="region of interest" description="Disordered" evidence="1">
    <location>
        <begin position="1237"/>
        <end position="1297"/>
    </location>
</feature>
<gene>
    <name evidence="2" type="ORF">WN48_02732</name>
</gene>
<feature type="compositionally biased region" description="Polar residues" evidence="1">
    <location>
        <begin position="373"/>
        <end position="391"/>
    </location>
</feature>
<feature type="region of interest" description="Disordered" evidence="1">
    <location>
        <begin position="701"/>
        <end position="721"/>
    </location>
</feature>
<feature type="compositionally biased region" description="Basic and acidic residues" evidence="1">
    <location>
        <begin position="973"/>
        <end position="1002"/>
    </location>
</feature>
<feature type="compositionally biased region" description="Polar residues" evidence="1">
    <location>
        <begin position="331"/>
        <end position="350"/>
    </location>
</feature>
<dbReference type="EMBL" id="KQ761738">
    <property type="protein sequence ID" value="OAD57146.1"/>
    <property type="molecule type" value="Genomic_DNA"/>
</dbReference>
<proteinExistence type="predicted"/>
<feature type="compositionally biased region" description="Basic and acidic residues" evidence="1">
    <location>
        <begin position="1252"/>
        <end position="1266"/>
    </location>
</feature>
<dbReference type="OrthoDB" id="7701768at2759"/>
<keyword evidence="3" id="KW-1185">Reference proteome</keyword>
<protein>
    <submittedName>
        <fullName evidence="2">Uncharacterized protein</fullName>
    </submittedName>
</protein>
<feature type="compositionally biased region" description="Basic and acidic residues" evidence="1">
    <location>
        <begin position="297"/>
        <end position="315"/>
    </location>
</feature>
<feature type="compositionally biased region" description="Polar residues" evidence="1">
    <location>
        <begin position="916"/>
        <end position="925"/>
    </location>
</feature>
<feature type="compositionally biased region" description="Polar residues" evidence="1">
    <location>
        <begin position="889"/>
        <end position="900"/>
    </location>
</feature>
<feature type="compositionally biased region" description="Basic and acidic residues" evidence="1">
    <location>
        <begin position="572"/>
        <end position="607"/>
    </location>
</feature>
<feature type="compositionally biased region" description="Basic and acidic residues" evidence="1">
    <location>
        <begin position="353"/>
        <end position="372"/>
    </location>
</feature>